<evidence type="ECO:0000256" key="5">
    <source>
        <dbReference type="ARBA" id="ARBA00022553"/>
    </source>
</evidence>
<keyword evidence="12" id="KW-0539">Nucleus</keyword>
<evidence type="ECO:0000259" key="15">
    <source>
        <dbReference type="PROSITE" id="PS50016"/>
    </source>
</evidence>
<keyword evidence="6" id="KW-0479">Metal-binding</keyword>
<name>C1FIL3_MICCC</name>
<dbReference type="EMBL" id="CP001577">
    <property type="protein sequence ID" value="ACO70447.1"/>
    <property type="molecule type" value="Genomic_DNA"/>
</dbReference>
<evidence type="ECO:0000256" key="14">
    <source>
        <dbReference type="SAM" id="MobiDB-lite"/>
    </source>
</evidence>
<feature type="compositionally biased region" description="Pro residues" evidence="14">
    <location>
        <begin position="451"/>
        <end position="463"/>
    </location>
</feature>
<evidence type="ECO:0000256" key="7">
    <source>
        <dbReference type="ARBA" id="ARBA00022771"/>
    </source>
</evidence>
<dbReference type="SUPFAM" id="SSF57903">
    <property type="entry name" value="FYVE/PHD zinc finger"/>
    <property type="match status" value="1"/>
</dbReference>
<proteinExistence type="predicted"/>
<dbReference type="AlphaFoldDB" id="C1FIL3"/>
<accession>C1FIL3</accession>
<keyword evidence="4" id="KW-1017">Isopeptide bond</keyword>
<protein>
    <recommendedName>
        <fullName evidence="15">PHD-type domain-containing protein</fullName>
    </recommendedName>
</protein>
<evidence type="ECO:0000256" key="6">
    <source>
        <dbReference type="ARBA" id="ARBA00022723"/>
    </source>
</evidence>
<keyword evidence="8" id="KW-0862">Zinc</keyword>
<evidence type="ECO:0000313" key="17">
    <source>
        <dbReference type="Proteomes" id="UP000002009"/>
    </source>
</evidence>
<evidence type="ECO:0000256" key="2">
    <source>
        <dbReference type="ARBA" id="ARBA00004496"/>
    </source>
</evidence>
<keyword evidence="3" id="KW-0963">Cytoplasm</keyword>
<evidence type="ECO:0000256" key="4">
    <source>
        <dbReference type="ARBA" id="ARBA00022499"/>
    </source>
</evidence>
<reference evidence="16 17" key="1">
    <citation type="journal article" date="2009" name="Science">
        <title>Green evolution and dynamic adaptations revealed by genomes of the marine picoeukaryotes Micromonas.</title>
        <authorList>
            <person name="Worden A.Z."/>
            <person name="Lee J.H."/>
            <person name="Mock T."/>
            <person name="Rouze P."/>
            <person name="Simmons M.P."/>
            <person name="Aerts A.L."/>
            <person name="Allen A.E."/>
            <person name="Cuvelier M.L."/>
            <person name="Derelle E."/>
            <person name="Everett M.V."/>
            <person name="Foulon E."/>
            <person name="Grimwood J."/>
            <person name="Gundlach H."/>
            <person name="Henrissat B."/>
            <person name="Napoli C."/>
            <person name="McDonald S.M."/>
            <person name="Parker M.S."/>
            <person name="Rombauts S."/>
            <person name="Salamov A."/>
            <person name="Von Dassow P."/>
            <person name="Badger J.H."/>
            <person name="Coutinho P.M."/>
            <person name="Demir E."/>
            <person name="Dubchak I."/>
            <person name="Gentemann C."/>
            <person name="Eikrem W."/>
            <person name="Gready J.E."/>
            <person name="John U."/>
            <person name="Lanier W."/>
            <person name="Lindquist E.A."/>
            <person name="Lucas S."/>
            <person name="Mayer K.F."/>
            <person name="Moreau H."/>
            <person name="Not F."/>
            <person name="Otillar R."/>
            <person name="Panaud O."/>
            <person name="Pangilinan J."/>
            <person name="Paulsen I."/>
            <person name="Piegu B."/>
            <person name="Poliakov A."/>
            <person name="Robbens S."/>
            <person name="Schmutz J."/>
            <person name="Toulza E."/>
            <person name="Wyss T."/>
            <person name="Zelensky A."/>
            <person name="Zhou K."/>
            <person name="Armbrust E.V."/>
            <person name="Bhattacharya D."/>
            <person name="Goodenough U.W."/>
            <person name="Van de Peer Y."/>
            <person name="Grigoriev I.V."/>
        </authorList>
    </citation>
    <scope>NUCLEOTIDE SEQUENCE [LARGE SCALE GENOMIC DNA]</scope>
    <source>
        <strain evidence="17">RCC299 / NOUM17</strain>
    </source>
</reference>
<dbReference type="Gene3D" id="3.30.40.10">
    <property type="entry name" value="Zinc/RING finger domain, C3HC4 (zinc finger)"/>
    <property type="match status" value="1"/>
</dbReference>
<evidence type="ECO:0000256" key="3">
    <source>
        <dbReference type="ARBA" id="ARBA00022490"/>
    </source>
</evidence>
<evidence type="ECO:0000256" key="1">
    <source>
        <dbReference type="ARBA" id="ARBA00004123"/>
    </source>
</evidence>
<keyword evidence="11" id="KW-0804">Transcription</keyword>
<dbReference type="InterPro" id="IPR013083">
    <property type="entry name" value="Znf_RING/FYVE/PHD"/>
</dbReference>
<dbReference type="InterPro" id="IPR019787">
    <property type="entry name" value="Znf_PHD-finger"/>
</dbReference>
<evidence type="ECO:0000256" key="8">
    <source>
        <dbReference type="ARBA" id="ARBA00022833"/>
    </source>
</evidence>
<keyword evidence="7 13" id="KW-0863">Zinc-finger</keyword>
<keyword evidence="9" id="KW-0832">Ubl conjugation</keyword>
<dbReference type="SMART" id="SM00249">
    <property type="entry name" value="PHD"/>
    <property type="match status" value="1"/>
</dbReference>
<dbReference type="InterPro" id="IPR018866">
    <property type="entry name" value="Znf-4CXXC_R1"/>
</dbReference>
<dbReference type="InterPro" id="IPR001965">
    <property type="entry name" value="Znf_PHD"/>
</dbReference>
<dbReference type="PANTHER" id="PTHR31169:SF34">
    <property type="entry name" value="ZINC-FINGER DOMAIN-CONTAINING PROTEIN"/>
    <property type="match status" value="1"/>
</dbReference>
<dbReference type="InterPro" id="IPR011011">
    <property type="entry name" value="Znf_FYVE_PHD"/>
</dbReference>
<keyword evidence="10" id="KW-0805">Transcription regulation</keyword>
<dbReference type="Pfam" id="PF00628">
    <property type="entry name" value="PHD"/>
    <property type="match status" value="1"/>
</dbReference>
<evidence type="ECO:0000256" key="13">
    <source>
        <dbReference type="PROSITE-ProRule" id="PRU00146"/>
    </source>
</evidence>
<dbReference type="InterPro" id="IPR040221">
    <property type="entry name" value="CDCA7/CDA7L"/>
</dbReference>
<dbReference type="STRING" id="296587.C1FIL3"/>
<gene>
    <name evidence="16" type="ORF">MICPUN_63308</name>
</gene>
<dbReference type="InParanoid" id="C1FIL3"/>
<feature type="domain" description="PHD-type" evidence="15">
    <location>
        <begin position="338"/>
        <end position="386"/>
    </location>
</feature>
<dbReference type="GeneID" id="8247817"/>
<dbReference type="PANTHER" id="PTHR31169">
    <property type="entry name" value="OS05G0300700 PROTEIN"/>
    <property type="match status" value="1"/>
</dbReference>
<evidence type="ECO:0000256" key="11">
    <source>
        <dbReference type="ARBA" id="ARBA00023163"/>
    </source>
</evidence>
<sequence length="517" mass="55495">MTMNDFELERQRRIEANRLRMLEMGIGAMASKIQAPAPVPAPKRKPRVKAFVPQESRRRSTRERVEVNYAERYGLEDASDDDLAAARRASRKSAQILGKRKAELVSMSDGDHARVRYSVGRRVYDSELGTTCHWCRQKTVETHVTVRRPDQTHPIDRTVIPPPPLTPAHPPPLIRHAQCTAEGCGRGRMPVSFCGMCLRNRHGEDIDAAVASGAWVCPRCRGSCGEGCVTCCNCGPCRKAKGLAPTHQVINLARASGFDNVHDYLVHGVTGATPAQLLQRKTSFAWGRWLLNDFTPATPTESDGAPGVVRESGDDTSAGGDTSASSDDDDDALDAFDDEPCLACAGVDRPGDFVLCDGCPRGGHYDCLGLDGVPAGDWFCAGCAREPNAAAVVAEKTTTTTTTPATTPKRGPGRPRKRPRDGDSPGGDSPHVPATPSPTKRGPGRPRKHPATPPASSPSPSPVPAARGTSAATTEVKRIQLDIRDAFSSASRSVRAARPKPGAMALPVREYRRRAAA</sequence>
<feature type="compositionally biased region" description="Low complexity" evidence="14">
    <location>
        <begin position="315"/>
        <end position="325"/>
    </location>
</feature>
<dbReference type="OrthoDB" id="498602at2759"/>
<dbReference type="PROSITE" id="PS50016">
    <property type="entry name" value="ZF_PHD_2"/>
    <property type="match status" value="1"/>
</dbReference>
<dbReference type="GO" id="GO:0006355">
    <property type="term" value="P:regulation of DNA-templated transcription"/>
    <property type="evidence" value="ECO:0007669"/>
    <property type="project" value="InterPro"/>
</dbReference>
<dbReference type="GO" id="GO:0005634">
    <property type="term" value="C:nucleus"/>
    <property type="evidence" value="ECO:0007669"/>
    <property type="project" value="UniProtKB-SubCell"/>
</dbReference>
<evidence type="ECO:0000256" key="10">
    <source>
        <dbReference type="ARBA" id="ARBA00023015"/>
    </source>
</evidence>
<comment type="subcellular location">
    <subcellularLocation>
        <location evidence="2">Cytoplasm</location>
    </subcellularLocation>
    <subcellularLocation>
        <location evidence="1">Nucleus</location>
    </subcellularLocation>
</comment>
<keyword evidence="5" id="KW-0597">Phosphoprotein</keyword>
<keyword evidence="17" id="KW-1185">Reference proteome</keyword>
<dbReference type="KEGG" id="mis:MICPUN_63308"/>
<evidence type="ECO:0000256" key="12">
    <source>
        <dbReference type="ARBA" id="ARBA00023242"/>
    </source>
</evidence>
<dbReference type="eggNOG" id="ENOG502QU1W">
    <property type="taxonomic scope" value="Eukaryota"/>
</dbReference>
<evidence type="ECO:0000313" key="16">
    <source>
        <dbReference type="EMBL" id="ACO70447.1"/>
    </source>
</evidence>
<dbReference type="GO" id="GO:0005737">
    <property type="term" value="C:cytoplasm"/>
    <property type="evidence" value="ECO:0007669"/>
    <property type="project" value="UniProtKB-SubCell"/>
</dbReference>
<dbReference type="RefSeq" id="XP_002509189.1">
    <property type="nucleotide sequence ID" value="XM_002509143.1"/>
</dbReference>
<feature type="region of interest" description="Disordered" evidence="14">
    <location>
        <begin position="394"/>
        <end position="476"/>
    </location>
</feature>
<feature type="compositionally biased region" description="Low complexity" evidence="14">
    <location>
        <begin position="396"/>
        <end position="410"/>
    </location>
</feature>
<dbReference type="Proteomes" id="UP000002009">
    <property type="component" value="Chromosome 12"/>
</dbReference>
<organism evidence="16 17">
    <name type="scientific">Micromonas commoda (strain RCC299 / NOUM17 / CCMP2709)</name>
    <name type="common">Picoplanktonic green alga</name>
    <dbReference type="NCBI Taxonomy" id="296587"/>
    <lineage>
        <taxon>Eukaryota</taxon>
        <taxon>Viridiplantae</taxon>
        <taxon>Chlorophyta</taxon>
        <taxon>Mamiellophyceae</taxon>
        <taxon>Mamiellales</taxon>
        <taxon>Mamiellaceae</taxon>
        <taxon>Micromonas</taxon>
    </lineage>
</organism>
<evidence type="ECO:0000256" key="9">
    <source>
        <dbReference type="ARBA" id="ARBA00022843"/>
    </source>
</evidence>
<feature type="region of interest" description="Disordered" evidence="14">
    <location>
        <begin position="297"/>
        <end position="332"/>
    </location>
</feature>
<dbReference type="GO" id="GO:0008270">
    <property type="term" value="F:zinc ion binding"/>
    <property type="evidence" value="ECO:0007669"/>
    <property type="project" value="UniProtKB-KW"/>
</dbReference>
<dbReference type="Pfam" id="PF10497">
    <property type="entry name" value="zf-4CXXC_R1"/>
    <property type="match status" value="1"/>
</dbReference>